<dbReference type="EC" id="2.5.1.145" evidence="7"/>
<feature type="transmembrane region" description="Helical" evidence="7">
    <location>
        <begin position="126"/>
        <end position="144"/>
    </location>
</feature>
<dbReference type="GO" id="GO:0005886">
    <property type="term" value="C:plasma membrane"/>
    <property type="evidence" value="ECO:0007669"/>
    <property type="project" value="UniProtKB-SubCell"/>
</dbReference>
<evidence type="ECO:0000313" key="9">
    <source>
        <dbReference type="Proteomes" id="UP000823912"/>
    </source>
</evidence>
<comment type="subcellular location">
    <subcellularLocation>
        <location evidence="7">Cell membrane</location>
        <topology evidence="7">Multi-pass membrane protein</topology>
    </subcellularLocation>
</comment>
<feature type="transmembrane region" description="Helical" evidence="7">
    <location>
        <begin position="201"/>
        <end position="218"/>
    </location>
</feature>
<keyword evidence="4 7" id="KW-0812">Transmembrane</keyword>
<comment type="function">
    <text evidence="7">Catalyzes the transfer of the diacylglyceryl group from phosphatidylglycerol to the sulfhydryl group of the N-terminal cysteine of a prolipoprotein, the first step in the formation of mature lipoproteins.</text>
</comment>
<evidence type="ECO:0000313" key="8">
    <source>
        <dbReference type="EMBL" id="HIR70124.1"/>
    </source>
</evidence>
<reference evidence="8" key="1">
    <citation type="submission" date="2020-10" db="EMBL/GenBank/DDBJ databases">
        <authorList>
            <person name="Gilroy R."/>
        </authorList>
    </citation>
    <scope>NUCLEOTIDE SEQUENCE</scope>
    <source>
        <strain evidence="8">ChiSjej5B23-6657</strain>
    </source>
</reference>
<proteinExistence type="inferred from homology"/>
<sequence>MNETIIFPNLHITLENVGKTFTVFGIDIAYYGLIIAIGMLLGVALILHEAKRCGKNEDDYLDLCIYTIIFAVIGARLYYVIFSWDLYRDNLLNIFNIRQGGLAIYGGVIAGIITGYIVCRIKKMRFLETADMVVLGLLVGQILGRWGNFFNREAFGQYTDGLFAMQLPLNAIRSMDDVTTEMLNHVELIGGDRFISVTPTFLYESLWNLALLCILLLLRKRKQFDGQIFFLYLLGYGIGRFWIEGMRTDQLLLWNTNIPVSQALAALLVIASLVLLGVGYVRMKARGENKDPEGKKVGDKVE</sequence>
<organism evidence="8 9">
    <name type="scientific">Candidatus Pullilachnospira gallistercoris</name>
    <dbReference type="NCBI Taxonomy" id="2840911"/>
    <lineage>
        <taxon>Bacteria</taxon>
        <taxon>Bacillati</taxon>
        <taxon>Bacillota</taxon>
        <taxon>Clostridia</taxon>
        <taxon>Lachnospirales</taxon>
        <taxon>Lachnospiraceae</taxon>
        <taxon>Lachnospiraceae incertae sedis</taxon>
        <taxon>Candidatus Pullilachnospira</taxon>
    </lineage>
</organism>
<dbReference type="HAMAP" id="MF_01147">
    <property type="entry name" value="Lgt"/>
    <property type="match status" value="1"/>
</dbReference>
<comment type="similarity">
    <text evidence="1 7">Belongs to the Lgt family.</text>
</comment>
<accession>A0A9D1E8P4</accession>
<evidence type="ECO:0000256" key="4">
    <source>
        <dbReference type="ARBA" id="ARBA00022692"/>
    </source>
</evidence>
<feature type="transmembrane region" description="Helical" evidence="7">
    <location>
        <begin position="102"/>
        <end position="119"/>
    </location>
</feature>
<evidence type="ECO:0000256" key="6">
    <source>
        <dbReference type="ARBA" id="ARBA00023136"/>
    </source>
</evidence>
<dbReference type="Pfam" id="PF01790">
    <property type="entry name" value="LGT"/>
    <property type="match status" value="1"/>
</dbReference>
<feature type="transmembrane region" description="Helical" evidence="7">
    <location>
        <begin position="225"/>
        <end position="243"/>
    </location>
</feature>
<comment type="catalytic activity">
    <reaction evidence="7">
        <text>L-cysteinyl-[prolipoprotein] + a 1,2-diacyl-sn-glycero-3-phospho-(1'-sn-glycerol) = an S-1,2-diacyl-sn-glyceryl-L-cysteinyl-[prolipoprotein] + sn-glycerol 1-phosphate + H(+)</text>
        <dbReference type="Rhea" id="RHEA:56712"/>
        <dbReference type="Rhea" id="RHEA-COMP:14679"/>
        <dbReference type="Rhea" id="RHEA-COMP:14680"/>
        <dbReference type="ChEBI" id="CHEBI:15378"/>
        <dbReference type="ChEBI" id="CHEBI:29950"/>
        <dbReference type="ChEBI" id="CHEBI:57685"/>
        <dbReference type="ChEBI" id="CHEBI:64716"/>
        <dbReference type="ChEBI" id="CHEBI:140658"/>
        <dbReference type="EC" id="2.5.1.145"/>
    </reaction>
</comment>
<dbReference type="AlphaFoldDB" id="A0A9D1E8P4"/>
<keyword evidence="3 7" id="KW-0808">Transferase</keyword>
<evidence type="ECO:0000256" key="2">
    <source>
        <dbReference type="ARBA" id="ARBA00022475"/>
    </source>
</evidence>
<name>A0A9D1E8P4_9FIRM</name>
<comment type="caution">
    <text evidence="8">The sequence shown here is derived from an EMBL/GenBank/DDBJ whole genome shotgun (WGS) entry which is preliminary data.</text>
</comment>
<evidence type="ECO:0000256" key="7">
    <source>
        <dbReference type="HAMAP-Rule" id="MF_01147"/>
    </source>
</evidence>
<feature type="transmembrane region" description="Helical" evidence="7">
    <location>
        <begin position="28"/>
        <end position="48"/>
    </location>
</feature>
<gene>
    <name evidence="7 8" type="primary">lgt</name>
    <name evidence="8" type="ORF">IAA55_02455</name>
</gene>
<dbReference type="Proteomes" id="UP000823912">
    <property type="component" value="Unassembled WGS sequence"/>
</dbReference>
<dbReference type="GO" id="GO:0008961">
    <property type="term" value="F:phosphatidylglycerol-prolipoprotein diacylglyceryl transferase activity"/>
    <property type="evidence" value="ECO:0007669"/>
    <property type="project" value="UniProtKB-UniRule"/>
</dbReference>
<dbReference type="InterPro" id="IPR001640">
    <property type="entry name" value="Lgt"/>
</dbReference>
<feature type="binding site" evidence="7">
    <location>
        <position position="145"/>
    </location>
    <ligand>
        <name>a 1,2-diacyl-sn-glycero-3-phospho-(1'-sn-glycerol)</name>
        <dbReference type="ChEBI" id="CHEBI:64716"/>
    </ligand>
</feature>
<dbReference type="PROSITE" id="PS01311">
    <property type="entry name" value="LGT"/>
    <property type="match status" value="1"/>
</dbReference>
<feature type="transmembrane region" description="Helical" evidence="7">
    <location>
        <begin position="263"/>
        <end position="281"/>
    </location>
</feature>
<evidence type="ECO:0000256" key="5">
    <source>
        <dbReference type="ARBA" id="ARBA00022989"/>
    </source>
</evidence>
<dbReference type="NCBIfam" id="TIGR00544">
    <property type="entry name" value="lgt"/>
    <property type="match status" value="1"/>
</dbReference>
<keyword evidence="6 7" id="KW-0472">Membrane</keyword>
<evidence type="ECO:0000256" key="1">
    <source>
        <dbReference type="ARBA" id="ARBA00007150"/>
    </source>
</evidence>
<reference evidence="8" key="2">
    <citation type="journal article" date="2021" name="PeerJ">
        <title>Extensive microbial diversity within the chicken gut microbiome revealed by metagenomics and culture.</title>
        <authorList>
            <person name="Gilroy R."/>
            <person name="Ravi A."/>
            <person name="Getino M."/>
            <person name="Pursley I."/>
            <person name="Horton D.L."/>
            <person name="Alikhan N.F."/>
            <person name="Baker D."/>
            <person name="Gharbi K."/>
            <person name="Hall N."/>
            <person name="Watson M."/>
            <person name="Adriaenssens E.M."/>
            <person name="Foster-Nyarko E."/>
            <person name="Jarju S."/>
            <person name="Secka A."/>
            <person name="Antonio M."/>
            <person name="Oren A."/>
            <person name="Chaudhuri R.R."/>
            <person name="La Ragione R."/>
            <person name="Hildebrand F."/>
            <person name="Pallen M.J."/>
        </authorList>
    </citation>
    <scope>NUCLEOTIDE SEQUENCE</scope>
    <source>
        <strain evidence="8">ChiSjej5B23-6657</strain>
    </source>
</reference>
<dbReference type="PANTHER" id="PTHR30589">
    <property type="entry name" value="PROLIPOPROTEIN DIACYLGLYCERYL TRANSFERASE"/>
    <property type="match status" value="1"/>
</dbReference>
<keyword evidence="5 7" id="KW-1133">Transmembrane helix</keyword>
<dbReference type="GO" id="GO:0042158">
    <property type="term" value="P:lipoprotein biosynthetic process"/>
    <property type="evidence" value="ECO:0007669"/>
    <property type="project" value="UniProtKB-UniRule"/>
</dbReference>
<keyword evidence="2 7" id="KW-1003">Cell membrane</keyword>
<comment type="pathway">
    <text evidence="7">Protein modification; lipoprotein biosynthesis (diacylglyceryl transfer).</text>
</comment>
<protein>
    <recommendedName>
        <fullName evidence="7">Phosphatidylglycerol--prolipoprotein diacylglyceryl transferase</fullName>
        <ecNumber evidence="7">2.5.1.145</ecNumber>
    </recommendedName>
</protein>
<feature type="transmembrane region" description="Helical" evidence="7">
    <location>
        <begin position="60"/>
        <end position="82"/>
    </location>
</feature>
<dbReference type="EMBL" id="DVHM01000041">
    <property type="protein sequence ID" value="HIR70124.1"/>
    <property type="molecule type" value="Genomic_DNA"/>
</dbReference>
<dbReference type="PANTHER" id="PTHR30589:SF0">
    <property type="entry name" value="PHOSPHATIDYLGLYCEROL--PROLIPOPROTEIN DIACYLGLYCERYL TRANSFERASE"/>
    <property type="match status" value="1"/>
</dbReference>
<evidence type="ECO:0000256" key="3">
    <source>
        <dbReference type="ARBA" id="ARBA00022679"/>
    </source>
</evidence>